<accession>A0A087DSZ6</accession>
<dbReference type="STRING" id="77635.BISU_2473"/>
<name>A0A087DSZ6_9BIFI</name>
<organism evidence="1 2">
    <name type="scientific">Bifidobacterium subtile</name>
    <dbReference type="NCBI Taxonomy" id="77635"/>
    <lineage>
        <taxon>Bacteria</taxon>
        <taxon>Bacillati</taxon>
        <taxon>Actinomycetota</taxon>
        <taxon>Actinomycetes</taxon>
        <taxon>Bifidobacteriales</taxon>
        <taxon>Bifidobacteriaceae</taxon>
        <taxon>Bifidobacterium</taxon>
    </lineage>
</organism>
<dbReference type="RefSeq" id="WP_024464641.1">
    <property type="nucleotide sequence ID" value="NZ_CP062939.1"/>
</dbReference>
<dbReference type="Pfam" id="PF20330">
    <property type="entry name" value="DUF6625"/>
    <property type="match status" value="1"/>
</dbReference>
<gene>
    <name evidence="1" type="ORF">BISU_2473</name>
</gene>
<dbReference type="OrthoDB" id="1910631at2"/>
<protein>
    <submittedName>
        <fullName evidence="1">Uncharacterized protein</fullName>
    </submittedName>
</protein>
<sequence>MTIQCVFILPYFGRFNNYFPLFLRSCAENPTFHWLIFTDDDRPFHYPQNVKVIPMTFTQFKSLASNKLKFAPALPSPYKLCDMKPAYGFLFEDYIRNYEYWGHCDCDVVFGNLSTMVTPALQRGYDKLFSMGHMVIYRNTAENNRRFMHDYQGQPIYRKAFTTDRIYVFDEDGNPQKNPERNNVHSIFLAEHCAVDTDDPSLNFSTTSDRFITTTYITETNKWIYDKRPMRCFWDNGRIINLVWNESRHEIDLKEYPYVHLQSRRMRIKNSTLHAPLIEIRPDGFYRANALPTTKREMQLAYLKLPTRFTVDRFVNRVEHKISSLIIKR</sequence>
<dbReference type="AlphaFoldDB" id="A0A087DSZ6"/>
<dbReference type="Proteomes" id="UP000029055">
    <property type="component" value="Unassembled WGS sequence"/>
</dbReference>
<reference evidence="1 2" key="1">
    <citation type="submission" date="2014-03" db="EMBL/GenBank/DDBJ databases">
        <title>Genomics of Bifidobacteria.</title>
        <authorList>
            <person name="Ventura M."/>
            <person name="Milani C."/>
            <person name="Lugli G.A."/>
        </authorList>
    </citation>
    <scope>NUCLEOTIDE SEQUENCE [LARGE SCALE GENOMIC DNA]</scope>
    <source>
        <strain evidence="1 2">LMG 11597</strain>
    </source>
</reference>
<dbReference type="eggNOG" id="ENOG502ZCE3">
    <property type="taxonomic scope" value="Bacteria"/>
</dbReference>
<evidence type="ECO:0000313" key="2">
    <source>
        <dbReference type="Proteomes" id="UP000029055"/>
    </source>
</evidence>
<keyword evidence="2" id="KW-1185">Reference proteome</keyword>
<proteinExistence type="predicted"/>
<dbReference type="EMBL" id="JGZR01000019">
    <property type="protein sequence ID" value="KFI98646.1"/>
    <property type="molecule type" value="Genomic_DNA"/>
</dbReference>
<evidence type="ECO:0000313" key="1">
    <source>
        <dbReference type="EMBL" id="KFI98646.1"/>
    </source>
</evidence>
<comment type="caution">
    <text evidence="1">The sequence shown here is derived from an EMBL/GenBank/DDBJ whole genome shotgun (WGS) entry which is preliminary data.</text>
</comment>
<dbReference type="InterPro" id="IPR046733">
    <property type="entry name" value="DUF6625"/>
</dbReference>